<sequence>MWWSFLTTTTVGYGDIAPSSIGGRIVAVCLMLIGIGFLSTLTGNISSYFIFQGHLKKETYEETIIHDIQHKLDHFDEVTADDILSMNAILLALKN</sequence>
<dbReference type="AlphaFoldDB" id="A0A1G9TW79"/>
<dbReference type="Gene3D" id="1.10.287.70">
    <property type="match status" value="1"/>
</dbReference>
<dbReference type="Proteomes" id="UP000199309">
    <property type="component" value="Unassembled WGS sequence"/>
</dbReference>
<dbReference type="EMBL" id="FNHQ01000008">
    <property type="protein sequence ID" value="SDM51515.1"/>
    <property type="molecule type" value="Genomic_DNA"/>
</dbReference>
<evidence type="ECO:0000313" key="4">
    <source>
        <dbReference type="Proteomes" id="UP000199309"/>
    </source>
</evidence>
<keyword evidence="4" id="KW-1185">Reference proteome</keyword>
<accession>A0A1G9TW79</accession>
<dbReference type="PANTHER" id="PTHR47823">
    <property type="entry name" value="ION_TRANS DOMAIN-CONTAINING PROTEIN"/>
    <property type="match status" value="1"/>
</dbReference>
<keyword evidence="1" id="KW-1133">Transmembrane helix</keyword>
<name>A0A1G9TW79_9FIRM</name>
<dbReference type="InterPro" id="IPR013099">
    <property type="entry name" value="K_chnl_dom"/>
</dbReference>
<protein>
    <submittedName>
        <fullName evidence="3">Ion channel</fullName>
    </submittedName>
</protein>
<evidence type="ECO:0000259" key="2">
    <source>
        <dbReference type="Pfam" id="PF07885"/>
    </source>
</evidence>
<proteinExistence type="predicted"/>
<dbReference type="STRING" id="349095.SAMN05660299_01021"/>
<dbReference type="Pfam" id="PF07885">
    <property type="entry name" value="Ion_trans_2"/>
    <property type="match status" value="1"/>
</dbReference>
<keyword evidence="1" id="KW-0472">Membrane</keyword>
<reference evidence="3 4" key="1">
    <citation type="submission" date="2016-10" db="EMBL/GenBank/DDBJ databases">
        <authorList>
            <person name="de Groot N.N."/>
        </authorList>
    </citation>
    <scope>NUCLEOTIDE SEQUENCE [LARGE SCALE GENOMIC DNA]</scope>
    <source>
        <strain evidence="3 4">DSM 16981</strain>
    </source>
</reference>
<feature type="domain" description="Potassium channel" evidence="2">
    <location>
        <begin position="1"/>
        <end position="49"/>
    </location>
</feature>
<keyword evidence="1" id="KW-0812">Transmembrane</keyword>
<organism evidence="3 4">
    <name type="scientific">Megasphaera paucivorans</name>
    <dbReference type="NCBI Taxonomy" id="349095"/>
    <lineage>
        <taxon>Bacteria</taxon>
        <taxon>Bacillati</taxon>
        <taxon>Bacillota</taxon>
        <taxon>Negativicutes</taxon>
        <taxon>Veillonellales</taxon>
        <taxon>Veillonellaceae</taxon>
        <taxon>Megasphaera</taxon>
    </lineage>
</organism>
<dbReference type="PANTHER" id="PTHR47823:SF9">
    <property type="entry name" value="CHROMOSOME UNDETERMINED SCAFFOLD_10, WHOLE GENOME SHOTGUN SEQUENCE"/>
    <property type="match status" value="1"/>
</dbReference>
<dbReference type="SUPFAM" id="SSF81324">
    <property type="entry name" value="Voltage-gated potassium channels"/>
    <property type="match status" value="1"/>
</dbReference>
<feature type="transmembrane region" description="Helical" evidence="1">
    <location>
        <begin position="25"/>
        <end position="51"/>
    </location>
</feature>
<gene>
    <name evidence="3" type="ORF">SAMN05660299_01021</name>
</gene>
<evidence type="ECO:0000256" key="1">
    <source>
        <dbReference type="SAM" id="Phobius"/>
    </source>
</evidence>
<evidence type="ECO:0000313" key="3">
    <source>
        <dbReference type="EMBL" id="SDM51515.1"/>
    </source>
</evidence>